<evidence type="ECO:0000313" key="4">
    <source>
        <dbReference type="EMBL" id="RMI47065.1"/>
    </source>
</evidence>
<dbReference type="SUPFAM" id="SSF48498">
    <property type="entry name" value="Tetracyclin repressor-like, C-terminal domain"/>
    <property type="match status" value="1"/>
</dbReference>
<accession>A0A3M2MEL7</accession>
<dbReference type="InterPro" id="IPR050109">
    <property type="entry name" value="HTH-type_TetR-like_transc_reg"/>
</dbReference>
<feature type="domain" description="HTH tetR-type" evidence="3">
    <location>
        <begin position="11"/>
        <end position="71"/>
    </location>
</feature>
<reference evidence="4 5" key="1">
    <citation type="submission" date="2018-10" db="EMBL/GenBank/DDBJ databases">
        <title>Isolation from soil.</title>
        <authorList>
            <person name="Hu J."/>
        </authorList>
    </citation>
    <scope>NUCLEOTIDE SEQUENCE [LARGE SCALE GENOMIC DNA]</scope>
    <source>
        <strain evidence="4 5">NEAU-Ht49</strain>
    </source>
</reference>
<evidence type="ECO:0000256" key="2">
    <source>
        <dbReference type="PROSITE-ProRule" id="PRU00335"/>
    </source>
</evidence>
<dbReference type="GO" id="GO:0003700">
    <property type="term" value="F:DNA-binding transcription factor activity"/>
    <property type="evidence" value="ECO:0007669"/>
    <property type="project" value="TreeGrafter"/>
</dbReference>
<dbReference type="SUPFAM" id="SSF46689">
    <property type="entry name" value="Homeodomain-like"/>
    <property type="match status" value="1"/>
</dbReference>
<dbReference type="EMBL" id="RFFG01000005">
    <property type="protein sequence ID" value="RMI47065.1"/>
    <property type="molecule type" value="Genomic_DNA"/>
</dbReference>
<gene>
    <name evidence="4" type="ORF">EBO15_03985</name>
</gene>
<dbReference type="InterPro" id="IPR036271">
    <property type="entry name" value="Tet_transcr_reg_TetR-rel_C_sf"/>
</dbReference>
<dbReference type="AlphaFoldDB" id="A0A3M2MEL7"/>
<keyword evidence="5" id="KW-1185">Reference proteome</keyword>
<dbReference type="Pfam" id="PF00440">
    <property type="entry name" value="TetR_N"/>
    <property type="match status" value="1"/>
</dbReference>
<name>A0A3M2MEL7_9ACTN</name>
<keyword evidence="1 2" id="KW-0238">DNA-binding</keyword>
<dbReference type="GO" id="GO:0000976">
    <property type="term" value="F:transcription cis-regulatory region binding"/>
    <property type="evidence" value="ECO:0007669"/>
    <property type="project" value="TreeGrafter"/>
</dbReference>
<proteinExistence type="predicted"/>
<feature type="DNA-binding region" description="H-T-H motif" evidence="2">
    <location>
        <begin position="34"/>
        <end position="53"/>
    </location>
</feature>
<dbReference type="PRINTS" id="PR00455">
    <property type="entry name" value="HTHTETR"/>
</dbReference>
<comment type="caution">
    <text evidence="4">The sequence shown here is derived from an EMBL/GenBank/DDBJ whole genome shotgun (WGS) entry which is preliminary data.</text>
</comment>
<evidence type="ECO:0000256" key="1">
    <source>
        <dbReference type="ARBA" id="ARBA00023125"/>
    </source>
</evidence>
<dbReference type="InterPro" id="IPR009057">
    <property type="entry name" value="Homeodomain-like_sf"/>
</dbReference>
<evidence type="ECO:0000259" key="3">
    <source>
        <dbReference type="PROSITE" id="PS50977"/>
    </source>
</evidence>
<sequence>MTVTASRRRGEELRRAILDAVVEQLDSVGYAKLSTNKVAAAAGTGKAALYRRWHNKEELVRDALRDLLPEPPEIPGGTPLRDGLTDLLRYFDHALNDSRGTAFQTVAAEASDGTGELRTLFHVSVTRPCEERIAELVRAHGGTASESAASAGPALLFYYCVAGRPRRTDAEIQGIVDDVLLPLFREGGAA</sequence>
<dbReference type="PROSITE" id="PS50977">
    <property type="entry name" value="HTH_TETR_2"/>
    <property type="match status" value="1"/>
</dbReference>
<protein>
    <submittedName>
        <fullName evidence="4">TetR/AcrR family transcriptional regulator</fullName>
    </submittedName>
</protein>
<dbReference type="InterPro" id="IPR001647">
    <property type="entry name" value="HTH_TetR"/>
</dbReference>
<dbReference type="RefSeq" id="WP_122192926.1">
    <property type="nucleotide sequence ID" value="NZ_JBHSKC010000003.1"/>
</dbReference>
<dbReference type="Proteomes" id="UP000282674">
    <property type="component" value="Unassembled WGS sequence"/>
</dbReference>
<organism evidence="4 5">
    <name type="scientific">Actinomadura harenae</name>
    <dbReference type="NCBI Taxonomy" id="2483351"/>
    <lineage>
        <taxon>Bacteria</taxon>
        <taxon>Bacillati</taxon>
        <taxon>Actinomycetota</taxon>
        <taxon>Actinomycetes</taxon>
        <taxon>Streptosporangiales</taxon>
        <taxon>Thermomonosporaceae</taxon>
        <taxon>Actinomadura</taxon>
    </lineage>
</organism>
<dbReference type="Gene3D" id="1.10.357.10">
    <property type="entry name" value="Tetracycline Repressor, domain 2"/>
    <property type="match status" value="1"/>
</dbReference>
<dbReference type="PANTHER" id="PTHR30055">
    <property type="entry name" value="HTH-TYPE TRANSCRIPTIONAL REGULATOR RUTR"/>
    <property type="match status" value="1"/>
</dbReference>
<evidence type="ECO:0000313" key="5">
    <source>
        <dbReference type="Proteomes" id="UP000282674"/>
    </source>
</evidence>
<dbReference type="OrthoDB" id="9796019at2"/>
<dbReference type="PANTHER" id="PTHR30055:SF148">
    <property type="entry name" value="TETR-FAMILY TRANSCRIPTIONAL REGULATOR"/>
    <property type="match status" value="1"/>
</dbReference>